<dbReference type="InterPro" id="IPR036942">
    <property type="entry name" value="Beta-barrel_TonB_sf"/>
</dbReference>
<evidence type="ECO:0000256" key="10">
    <source>
        <dbReference type="ARBA" id="ARBA00023237"/>
    </source>
</evidence>
<feature type="domain" description="TonB-dependent receptor plug" evidence="15">
    <location>
        <begin position="76"/>
        <end position="183"/>
    </location>
</feature>
<evidence type="ECO:0000256" key="7">
    <source>
        <dbReference type="ARBA" id="ARBA00023065"/>
    </source>
</evidence>
<dbReference type="RefSeq" id="WP_009021046.1">
    <property type="nucleotide sequence ID" value="NZ_DS999411.1"/>
</dbReference>
<evidence type="ECO:0000256" key="11">
    <source>
        <dbReference type="PROSITE-ProRule" id="PRU01360"/>
    </source>
</evidence>
<protein>
    <submittedName>
        <fullName evidence="16">TonB-dependent receptor</fullName>
    </submittedName>
</protein>
<evidence type="ECO:0000256" key="2">
    <source>
        <dbReference type="ARBA" id="ARBA00022448"/>
    </source>
</evidence>
<comment type="similarity">
    <text evidence="11 12">Belongs to the TonB-dependent receptor family.</text>
</comment>
<keyword evidence="2 11" id="KW-0813">Transport</keyword>
<evidence type="ECO:0000313" key="17">
    <source>
        <dbReference type="Proteomes" id="UP000004699"/>
    </source>
</evidence>
<dbReference type="HOGENOM" id="CLU_008287_15_0_6"/>
<dbReference type="Proteomes" id="UP000004699">
    <property type="component" value="Unassembled WGS sequence"/>
</dbReference>
<dbReference type="InterPro" id="IPR039426">
    <property type="entry name" value="TonB-dep_rcpt-like"/>
</dbReference>
<keyword evidence="10 11" id="KW-0998">Cell outer membrane</keyword>
<dbReference type="STRING" id="565045.NOR51B_2252"/>
<keyword evidence="4" id="KW-0410">Iron transport</keyword>
<dbReference type="PANTHER" id="PTHR32552">
    <property type="entry name" value="FERRICHROME IRON RECEPTOR-RELATED"/>
    <property type="match status" value="1"/>
</dbReference>
<feature type="region of interest" description="Disordered" evidence="13">
    <location>
        <begin position="553"/>
        <end position="572"/>
    </location>
</feature>
<dbReference type="GO" id="GO:0009279">
    <property type="term" value="C:cell outer membrane"/>
    <property type="evidence" value="ECO:0007669"/>
    <property type="project" value="UniProtKB-SubCell"/>
</dbReference>
<name>B8KV78_9GAMM</name>
<evidence type="ECO:0000256" key="6">
    <source>
        <dbReference type="ARBA" id="ARBA00023004"/>
    </source>
</evidence>
<dbReference type="PANTHER" id="PTHR32552:SF81">
    <property type="entry name" value="TONB-DEPENDENT OUTER MEMBRANE RECEPTOR"/>
    <property type="match status" value="1"/>
</dbReference>
<reference evidence="17" key="1">
    <citation type="journal article" date="2013" name="BMC Microbiol.">
        <title>Taxonomy and evolution of bacteriochlorophyll a-containing members of the OM60/NOR5 clade of marine gammaproteobacteria: description of Luminiphilus syltensis gen. nov., sp. nov., reclassification of Haliea rubra as Pseudohaliea rubra gen. nov., comb. nov., and emendation of Chromatocurvus halotolerans.</title>
        <authorList>
            <person name="Spring S."/>
            <person name="Riedel T."/>
            <person name="Sproer C."/>
            <person name="Yan S."/>
            <person name="Harder J."/>
            <person name="Fuchs B.M."/>
        </authorList>
    </citation>
    <scope>NUCLEOTIDE SEQUENCE [LARGE SCALE GENOMIC DNA]</scope>
    <source>
        <strain evidence="17">NOR51-B</strain>
    </source>
</reference>
<dbReference type="EMBL" id="DS999411">
    <property type="protein sequence ID" value="EED36302.1"/>
    <property type="molecule type" value="Genomic_DNA"/>
</dbReference>
<dbReference type="GO" id="GO:0006826">
    <property type="term" value="P:iron ion transport"/>
    <property type="evidence" value="ECO:0007669"/>
    <property type="project" value="UniProtKB-KW"/>
</dbReference>
<gene>
    <name evidence="16" type="ORF">NOR51B_2252</name>
</gene>
<dbReference type="eggNOG" id="COG4774">
    <property type="taxonomic scope" value="Bacteria"/>
</dbReference>
<evidence type="ECO:0000259" key="15">
    <source>
        <dbReference type="Pfam" id="PF07715"/>
    </source>
</evidence>
<keyword evidence="17" id="KW-1185">Reference proteome</keyword>
<evidence type="ECO:0000313" key="16">
    <source>
        <dbReference type="EMBL" id="EED36302.1"/>
    </source>
</evidence>
<keyword evidence="6" id="KW-0408">Iron</keyword>
<comment type="subcellular location">
    <subcellularLocation>
        <location evidence="1 11">Cell outer membrane</location>
        <topology evidence="1 11">Multi-pass membrane protein</topology>
    </subcellularLocation>
</comment>
<dbReference type="SUPFAM" id="SSF56935">
    <property type="entry name" value="Porins"/>
    <property type="match status" value="1"/>
</dbReference>
<evidence type="ECO:0000256" key="9">
    <source>
        <dbReference type="ARBA" id="ARBA00023136"/>
    </source>
</evidence>
<sequence>MSIIELRATSLATPIAPGFPKSKVATIANPSIHARLCSSVSVLLLLIPGISISAAAQTSVVLEEVIVTAQKRSENVQDVPISMIAFSGDQLEASGIDTLIDLQNFVPNLNIGQGSQLANTRIMMRGVGSAGNNAIEPSVGTFIDGVFYARPSAVLGNLVDIQSVEVLRGPQGTLFGRNTPMGALSISTKKPTDELSGRVKLGLGDYGMRTGTGIVNIPLADSVAARISGSYSDRDGFGTTTFTGAGPTGDFGEREDTVVRAKFLFDISESWQATLSADYSETDQGAPVTETLPQTNPQFGGFEAYTARVLGLFGDIVEIGDPDDYTINKPVRDRTVDEQWGLALDITGDIGEHSIRSITAYRDWENDVKSTDFVLAADFLLRDGNFATESFSQEFQLLSPEGQRLEYVLGLYYYEEDYDIGEQFNLGSQFCSFVPPPLRPRCSGAPQSPASTVDYSQSLESFAGFGQMTYHISEDWSATAGLRFTRDEKEAEITQVTSNPILSILGFRASLPLLELDRSDSQPTWLLSSQYTLTEDMMLYASVSTGFKSGGFNSQGSGDPLTAEERSFDPEETTNYEVGIKSTLAEGKLIANATVYRTEVADLQDRTLDADTASFLVKNAAELTQQGVEFELRARPTAALDLSLTGAYLDSEFDSYPGASGLPAGLPQDLAGQRNHRSPKWELSTVAQLTLPLADSGMDWFVRGEYSFRDEMNVGTTTNGNRQTVQDAYSLVNLRGGLMDREGRWQVSAHLENATDEAYCQTMFEQPLGGPLRAVDAQTNTSLVNCILGSPRMWSVEVEYNFD</sequence>
<dbReference type="InterPro" id="IPR012910">
    <property type="entry name" value="Plug_dom"/>
</dbReference>
<evidence type="ECO:0000256" key="4">
    <source>
        <dbReference type="ARBA" id="ARBA00022496"/>
    </source>
</evidence>
<proteinExistence type="inferred from homology"/>
<dbReference type="Gene3D" id="2.40.170.20">
    <property type="entry name" value="TonB-dependent receptor, beta-barrel domain"/>
    <property type="match status" value="1"/>
</dbReference>
<evidence type="ECO:0000256" key="13">
    <source>
        <dbReference type="SAM" id="MobiDB-lite"/>
    </source>
</evidence>
<feature type="domain" description="TonB-dependent receptor-like beta-barrel" evidence="14">
    <location>
        <begin position="271"/>
        <end position="753"/>
    </location>
</feature>
<evidence type="ECO:0000256" key="1">
    <source>
        <dbReference type="ARBA" id="ARBA00004571"/>
    </source>
</evidence>
<keyword evidence="16" id="KW-0675">Receptor</keyword>
<evidence type="ECO:0000256" key="8">
    <source>
        <dbReference type="ARBA" id="ARBA00023077"/>
    </source>
</evidence>
<accession>B8KV78</accession>
<keyword evidence="8 12" id="KW-0798">TonB box</keyword>
<keyword evidence="5 11" id="KW-0812">Transmembrane</keyword>
<dbReference type="PROSITE" id="PS52016">
    <property type="entry name" value="TONB_DEPENDENT_REC_3"/>
    <property type="match status" value="1"/>
</dbReference>
<dbReference type="Pfam" id="PF00593">
    <property type="entry name" value="TonB_dep_Rec_b-barrel"/>
    <property type="match status" value="1"/>
</dbReference>
<dbReference type="InterPro" id="IPR000531">
    <property type="entry name" value="Beta-barrel_TonB"/>
</dbReference>
<keyword evidence="3 11" id="KW-1134">Transmembrane beta strand</keyword>
<evidence type="ECO:0000259" key="14">
    <source>
        <dbReference type="Pfam" id="PF00593"/>
    </source>
</evidence>
<organism evidence="16 17">
    <name type="scientific">Luminiphilus syltensis NOR5-1B</name>
    <dbReference type="NCBI Taxonomy" id="565045"/>
    <lineage>
        <taxon>Bacteria</taxon>
        <taxon>Pseudomonadati</taxon>
        <taxon>Pseudomonadota</taxon>
        <taxon>Gammaproteobacteria</taxon>
        <taxon>Cellvibrionales</taxon>
        <taxon>Halieaceae</taxon>
        <taxon>Luminiphilus</taxon>
    </lineage>
</organism>
<dbReference type="OrthoDB" id="7051185at2"/>
<dbReference type="AlphaFoldDB" id="B8KV78"/>
<evidence type="ECO:0000256" key="12">
    <source>
        <dbReference type="RuleBase" id="RU003357"/>
    </source>
</evidence>
<evidence type="ECO:0000256" key="3">
    <source>
        <dbReference type="ARBA" id="ARBA00022452"/>
    </source>
</evidence>
<keyword evidence="9 11" id="KW-0472">Membrane</keyword>
<keyword evidence="7" id="KW-0406">Ion transport</keyword>
<evidence type="ECO:0000256" key="5">
    <source>
        <dbReference type="ARBA" id="ARBA00022692"/>
    </source>
</evidence>
<dbReference type="Pfam" id="PF07715">
    <property type="entry name" value="Plug"/>
    <property type="match status" value="1"/>
</dbReference>